<protein>
    <submittedName>
        <fullName evidence="1">Uncharacterized protein</fullName>
    </submittedName>
</protein>
<dbReference type="AlphaFoldDB" id="A0A645FDG9"/>
<gene>
    <name evidence="1" type="ORF">SDC9_157728</name>
</gene>
<organism evidence="1">
    <name type="scientific">bioreactor metagenome</name>
    <dbReference type="NCBI Taxonomy" id="1076179"/>
    <lineage>
        <taxon>unclassified sequences</taxon>
        <taxon>metagenomes</taxon>
        <taxon>ecological metagenomes</taxon>
    </lineage>
</organism>
<reference evidence="1" key="1">
    <citation type="submission" date="2019-08" db="EMBL/GenBank/DDBJ databases">
        <authorList>
            <person name="Kucharzyk K."/>
            <person name="Murdoch R.W."/>
            <person name="Higgins S."/>
            <person name="Loffler F."/>
        </authorList>
    </citation>
    <scope>NUCLEOTIDE SEQUENCE</scope>
</reference>
<accession>A0A645FDG9</accession>
<dbReference type="EMBL" id="VSSQ01056578">
    <property type="protein sequence ID" value="MPN10433.1"/>
    <property type="molecule type" value="Genomic_DNA"/>
</dbReference>
<comment type="caution">
    <text evidence="1">The sequence shown here is derived from an EMBL/GenBank/DDBJ whole genome shotgun (WGS) entry which is preliminary data.</text>
</comment>
<evidence type="ECO:0000313" key="1">
    <source>
        <dbReference type="EMBL" id="MPN10433.1"/>
    </source>
</evidence>
<sequence>MYCGFALLCLGPFLESDNVLFFPQPFCNNNQRIFAKGGYNSLLFSVDKEVVVVLFGIRYPNCKVAAGKSNLQISTAPVK</sequence>
<proteinExistence type="predicted"/>
<name>A0A645FDG9_9ZZZZ</name>